<proteinExistence type="inferred from homology"/>
<dbReference type="SUPFAM" id="SSF48452">
    <property type="entry name" value="TPR-like"/>
    <property type="match status" value="1"/>
</dbReference>
<feature type="domain" description="Bacterial transcriptional activator" evidence="3">
    <location>
        <begin position="129"/>
        <end position="274"/>
    </location>
</feature>
<evidence type="ECO:0000256" key="2">
    <source>
        <dbReference type="ARBA" id="ARBA00023125"/>
    </source>
</evidence>
<dbReference type="InterPro" id="IPR016032">
    <property type="entry name" value="Sig_transdc_resp-reg_C-effctor"/>
</dbReference>
<dbReference type="InterPro" id="IPR011990">
    <property type="entry name" value="TPR-like_helical_dom_sf"/>
</dbReference>
<dbReference type="SMART" id="SM01043">
    <property type="entry name" value="BTAD"/>
    <property type="match status" value="1"/>
</dbReference>
<dbReference type="PANTHER" id="PTHR35807">
    <property type="entry name" value="TRANSCRIPTIONAL REGULATOR REDD-RELATED"/>
    <property type="match status" value="1"/>
</dbReference>
<sequence>MSPMFGSSFARKEHHPSLASAHYSAYLFGPFRVLHAKQALGEPTWRRNKAKALLKWFLLNPGELFSVEQLSKLFWHDSHPKVAASNLHVTLHYLRHVLEPSLTSGQLSTFIHRNRYNYYWFDLHDDWWTDIADVYYLSTQAKEAEQQGNLARAFALYNQLIAYYKLTFLPEDIYEDAFSSYRRQHEYAAIQTLEHLMRLSTRIEYYDEALSCALYTLSIDPYNERAVKTLVHVHLQQGNTTGALCQLNEFEQMLQQEMGIQPGKEIMALRNVILNAR</sequence>
<gene>
    <name evidence="4" type="ORF">KSX_62160</name>
</gene>
<protein>
    <recommendedName>
        <fullName evidence="3">Bacterial transcriptional activator domain-containing protein</fullName>
    </recommendedName>
</protein>
<dbReference type="InterPro" id="IPR036388">
    <property type="entry name" value="WH-like_DNA-bd_sf"/>
</dbReference>
<evidence type="ECO:0000259" key="3">
    <source>
        <dbReference type="SMART" id="SM01043"/>
    </source>
</evidence>
<dbReference type="InterPro" id="IPR005158">
    <property type="entry name" value="BTAD"/>
</dbReference>
<dbReference type="SUPFAM" id="SSF46894">
    <property type="entry name" value="C-terminal effector domain of the bipartite response regulators"/>
    <property type="match status" value="1"/>
</dbReference>
<dbReference type="Gene3D" id="1.25.40.10">
    <property type="entry name" value="Tetratricopeptide repeat domain"/>
    <property type="match status" value="1"/>
</dbReference>
<dbReference type="Proteomes" id="UP000612362">
    <property type="component" value="Unassembled WGS sequence"/>
</dbReference>
<dbReference type="GO" id="GO:0006355">
    <property type="term" value="P:regulation of DNA-templated transcription"/>
    <property type="evidence" value="ECO:0007669"/>
    <property type="project" value="InterPro"/>
</dbReference>
<evidence type="ECO:0000256" key="1">
    <source>
        <dbReference type="ARBA" id="ARBA00005820"/>
    </source>
</evidence>
<comment type="caution">
    <text evidence="4">The sequence shown here is derived from an EMBL/GenBank/DDBJ whole genome shotgun (WGS) entry which is preliminary data.</text>
</comment>
<dbReference type="GO" id="GO:0003677">
    <property type="term" value="F:DNA binding"/>
    <property type="evidence" value="ECO:0007669"/>
    <property type="project" value="UniProtKB-KW"/>
</dbReference>
<dbReference type="AlphaFoldDB" id="A0A8J3I6K9"/>
<keyword evidence="2" id="KW-0238">DNA-binding</keyword>
<evidence type="ECO:0000313" key="4">
    <source>
        <dbReference type="EMBL" id="GHO48053.1"/>
    </source>
</evidence>
<dbReference type="PANTHER" id="PTHR35807:SF2">
    <property type="entry name" value="TRANSCRIPTIONAL ACTIVATOR DOMAIN"/>
    <property type="match status" value="1"/>
</dbReference>
<accession>A0A8J3I6K9</accession>
<comment type="similarity">
    <text evidence="1">Belongs to the AfsR/DnrI/RedD regulatory family.</text>
</comment>
<evidence type="ECO:0000313" key="5">
    <source>
        <dbReference type="Proteomes" id="UP000612362"/>
    </source>
</evidence>
<dbReference type="GO" id="GO:0000160">
    <property type="term" value="P:phosphorelay signal transduction system"/>
    <property type="evidence" value="ECO:0007669"/>
    <property type="project" value="InterPro"/>
</dbReference>
<dbReference type="InterPro" id="IPR051677">
    <property type="entry name" value="AfsR-DnrI-RedD_regulator"/>
</dbReference>
<dbReference type="EMBL" id="BNJF01000003">
    <property type="protein sequence ID" value="GHO48053.1"/>
    <property type="molecule type" value="Genomic_DNA"/>
</dbReference>
<keyword evidence="5" id="KW-1185">Reference proteome</keyword>
<reference evidence="4" key="1">
    <citation type="submission" date="2020-10" db="EMBL/GenBank/DDBJ databases">
        <title>Taxonomic study of unclassified bacteria belonging to the class Ktedonobacteria.</title>
        <authorList>
            <person name="Yabe S."/>
            <person name="Wang C.M."/>
            <person name="Zheng Y."/>
            <person name="Sakai Y."/>
            <person name="Cavaletti L."/>
            <person name="Monciardini P."/>
            <person name="Donadio S."/>
        </authorList>
    </citation>
    <scope>NUCLEOTIDE SEQUENCE</scope>
    <source>
        <strain evidence="4">SOSP1-1</strain>
    </source>
</reference>
<dbReference type="Pfam" id="PF00486">
    <property type="entry name" value="Trans_reg_C"/>
    <property type="match status" value="1"/>
</dbReference>
<dbReference type="Gene3D" id="1.10.10.10">
    <property type="entry name" value="Winged helix-like DNA-binding domain superfamily/Winged helix DNA-binding domain"/>
    <property type="match status" value="1"/>
</dbReference>
<dbReference type="InterPro" id="IPR001867">
    <property type="entry name" value="OmpR/PhoB-type_DNA-bd"/>
</dbReference>
<organism evidence="4 5">
    <name type="scientific">Ktedonospora formicarum</name>
    <dbReference type="NCBI Taxonomy" id="2778364"/>
    <lineage>
        <taxon>Bacteria</taxon>
        <taxon>Bacillati</taxon>
        <taxon>Chloroflexota</taxon>
        <taxon>Ktedonobacteria</taxon>
        <taxon>Ktedonobacterales</taxon>
        <taxon>Ktedonobacteraceae</taxon>
        <taxon>Ktedonospora</taxon>
    </lineage>
</organism>
<dbReference type="Pfam" id="PF03704">
    <property type="entry name" value="BTAD"/>
    <property type="match status" value="1"/>
</dbReference>
<name>A0A8J3I6K9_9CHLR</name>